<dbReference type="AlphaFoldDB" id="A0A7W1WNI0"/>
<protein>
    <submittedName>
        <fullName evidence="2">Uncharacterized protein</fullName>
    </submittedName>
</protein>
<sequence length="121" mass="13992">MLNEARLRNLIRRILKEELAHVNDQNDEHEWETNQKPCAVWSKEPVQHEKKWEELPLHQQTPDEAANAPWAVFGSPKPVSGKPAGSKQERPRALPGWSEPYRPDFSNFDAPPYMPKKPMTS</sequence>
<feature type="region of interest" description="Disordered" evidence="1">
    <location>
        <begin position="56"/>
        <end position="121"/>
    </location>
</feature>
<proteinExistence type="predicted"/>
<keyword evidence="3" id="KW-1185">Reference proteome</keyword>
<evidence type="ECO:0000256" key="1">
    <source>
        <dbReference type="SAM" id="MobiDB-lite"/>
    </source>
</evidence>
<accession>A0A7W1WNI0</accession>
<comment type="caution">
    <text evidence="2">The sequence shown here is derived from an EMBL/GenBank/DDBJ whole genome shotgun (WGS) entry which is preliminary data.</text>
</comment>
<evidence type="ECO:0000313" key="2">
    <source>
        <dbReference type="EMBL" id="MBA4493146.1"/>
    </source>
</evidence>
<name>A0A7W1WNI0_9BACL</name>
<reference evidence="2 3" key="1">
    <citation type="submission" date="2020-07" db="EMBL/GenBank/DDBJ databases">
        <authorList>
            <person name="Feng H."/>
        </authorList>
    </citation>
    <scope>NUCLEOTIDE SEQUENCE [LARGE SCALE GENOMIC DNA]</scope>
    <source>
        <strain evidence="3">s-10</strain>
    </source>
</reference>
<evidence type="ECO:0000313" key="3">
    <source>
        <dbReference type="Proteomes" id="UP000535491"/>
    </source>
</evidence>
<gene>
    <name evidence="2" type="ORF">H1191_02305</name>
</gene>
<organism evidence="2 3">
    <name type="scientific">Paenactinomyces guangxiensis</name>
    <dbReference type="NCBI Taxonomy" id="1490290"/>
    <lineage>
        <taxon>Bacteria</taxon>
        <taxon>Bacillati</taxon>
        <taxon>Bacillota</taxon>
        <taxon>Bacilli</taxon>
        <taxon>Bacillales</taxon>
        <taxon>Thermoactinomycetaceae</taxon>
        <taxon>Paenactinomyces</taxon>
    </lineage>
</organism>
<dbReference type="Proteomes" id="UP000535491">
    <property type="component" value="Unassembled WGS sequence"/>
</dbReference>
<dbReference type="RefSeq" id="WP_181750353.1">
    <property type="nucleotide sequence ID" value="NZ_JACEIQ010000001.1"/>
</dbReference>
<dbReference type="EMBL" id="JACEIQ010000001">
    <property type="protein sequence ID" value="MBA4493146.1"/>
    <property type="molecule type" value="Genomic_DNA"/>
</dbReference>